<evidence type="ECO:0008006" key="3">
    <source>
        <dbReference type="Google" id="ProtNLM"/>
    </source>
</evidence>
<dbReference type="AlphaFoldDB" id="A0A248UPH8"/>
<evidence type="ECO:0000313" key="1">
    <source>
        <dbReference type="EMBL" id="ASV88544.1"/>
    </source>
</evidence>
<protein>
    <recommendedName>
        <fullName evidence="3">Transposase</fullName>
    </recommendedName>
</protein>
<gene>
    <name evidence="1" type="ORF">CES85_3500</name>
</gene>
<proteinExistence type="predicted"/>
<dbReference type="KEGG" id="och:CES85_3500"/>
<reference evidence="1 2" key="1">
    <citation type="submission" date="2017-07" db="EMBL/GenBank/DDBJ databases">
        <title>Phylogenetic study on the rhizospheric bacterium Ochrobactrum sp. A44.</title>
        <authorList>
            <person name="Krzyzanowska D.M."/>
            <person name="Ossowicki A."/>
            <person name="Rajewska M."/>
            <person name="Maciag T."/>
            <person name="Kaczynski Z."/>
            <person name="Czerwicka M."/>
            <person name="Jafra S."/>
        </authorList>
    </citation>
    <scope>NUCLEOTIDE SEQUENCE [LARGE SCALE GENOMIC DNA]</scope>
    <source>
        <strain evidence="1 2">A44</strain>
        <plasmid evidence="1 2">unnamed1</plasmid>
    </source>
</reference>
<sequence length="67" mass="7369">MALDIGQTDPDYECFAPAIEQIRKRLGQSPDQMVVDASYTSRANILAAQDKDIELAGPWTDTDGRAK</sequence>
<geneLocation type="plasmid" evidence="1 2">
    <name>unnamed1</name>
</geneLocation>
<dbReference type="Proteomes" id="UP000215256">
    <property type="component" value="Plasmid unnamed1"/>
</dbReference>
<organism evidence="1 2">
    <name type="scientific">Ochrobactrum quorumnocens</name>
    <dbReference type="NCBI Taxonomy" id="271865"/>
    <lineage>
        <taxon>Bacteria</taxon>
        <taxon>Pseudomonadati</taxon>
        <taxon>Pseudomonadota</taxon>
        <taxon>Alphaproteobacteria</taxon>
        <taxon>Hyphomicrobiales</taxon>
        <taxon>Brucellaceae</taxon>
        <taxon>Brucella/Ochrobactrum group</taxon>
        <taxon>Ochrobactrum</taxon>
    </lineage>
</organism>
<accession>A0A248UPH8</accession>
<dbReference type="RefSeq" id="WP_157743524.1">
    <property type="nucleotide sequence ID" value="NZ_CP022605.1"/>
</dbReference>
<keyword evidence="1" id="KW-0614">Plasmid</keyword>
<dbReference type="EMBL" id="CP022605">
    <property type="protein sequence ID" value="ASV88544.1"/>
    <property type="molecule type" value="Genomic_DNA"/>
</dbReference>
<evidence type="ECO:0000313" key="2">
    <source>
        <dbReference type="Proteomes" id="UP000215256"/>
    </source>
</evidence>
<name>A0A248UPH8_9HYPH</name>